<dbReference type="SUPFAM" id="SSF50475">
    <property type="entry name" value="FMN-binding split barrel"/>
    <property type="match status" value="1"/>
</dbReference>
<dbReference type="InterPro" id="IPR012349">
    <property type="entry name" value="Split_barrel_FMN-bd"/>
</dbReference>
<proteinExistence type="predicted"/>
<dbReference type="EMBL" id="CP035282">
    <property type="protein sequence ID" value="QAT61254.1"/>
    <property type="molecule type" value="Genomic_DNA"/>
</dbReference>
<dbReference type="OrthoDB" id="9794935at2"/>
<evidence type="ECO:0000313" key="1">
    <source>
        <dbReference type="EMBL" id="QAT61254.1"/>
    </source>
</evidence>
<dbReference type="RefSeq" id="WP_128752299.1">
    <property type="nucleotide sequence ID" value="NZ_CP035282.1"/>
</dbReference>
<dbReference type="Proteomes" id="UP000287969">
    <property type="component" value="Chromosome"/>
</dbReference>
<dbReference type="KEGG" id="spoa:EQM13_06450"/>
<dbReference type="InterPro" id="IPR024747">
    <property type="entry name" value="Pyridox_Oxase-rel"/>
</dbReference>
<organism evidence="1 2">
    <name type="scientific">Acidilutibacter cellobiosedens</name>
    <dbReference type="NCBI Taxonomy" id="2507161"/>
    <lineage>
        <taxon>Bacteria</taxon>
        <taxon>Bacillati</taxon>
        <taxon>Bacillota</taxon>
        <taxon>Tissierellia</taxon>
        <taxon>Tissierellales</taxon>
        <taxon>Acidilutibacteraceae</taxon>
        <taxon>Acidilutibacter</taxon>
    </lineage>
</organism>
<name>A0A410QBK8_9FIRM</name>
<dbReference type="PANTHER" id="PTHR34071">
    <property type="entry name" value="5-NITROIMIDAZOLE ANTIBIOTICS RESISTANCE PROTEIN, NIMA-FAMILY-RELATED PROTEIN-RELATED"/>
    <property type="match status" value="1"/>
</dbReference>
<sequence>MFKEMRRKDKEMDKNSVIDIVKNGKYGIMSTVGDDGYPYGIPLNYVYIDNNIYFHCAPEGHKINNLKYNEKVSFCIVELAEILSKKFTTKYRSAVIFGKAREVLEEKEKKKAFMELIHKYSNEYMEAGERYIDKSMDAAKIFKIEIEDIKGKKNN</sequence>
<protein>
    <submittedName>
        <fullName evidence="1">Pyridoxamine 5'-phosphate oxidase family protein</fullName>
    </submittedName>
</protein>
<dbReference type="Pfam" id="PF12900">
    <property type="entry name" value="Pyridox_ox_2"/>
    <property type="match status" value="1"/>
</dbReference>
<dbReference type="PANTHER" id="PTHR34071:SF2">
    <property type="entry name" value="FLAVIN-NUCLEOTIDE-BINDING PROTEIN"/>
    <property type="match status" value="1"/>
</dbReference>
<gene>
    <name evidence="1" type="ORF">EQM13_06450</name>
</gene>
<accession>A0A410QBK8</accession>
<dbReference type="Gene3D" id="2.30.110.10">
    <property type="entry name" value="Electron Transport, Fmn-binding Protein, Chain A"/>
    <property type="match status" value="1"/>
</dbReference>
<reference evidence="2" key="1">
    <citation type="submission" date="2019-01" db="EMBL/GenBank/DDBJ databases">
        <title>Draft genomes of a novel of Sporanaerobacter strains.</title>
        <authorList>
            <person name="Ma S."/>
        </authorList>
    </citation>
    <scope>NUCLEOTIDE SEQUENCE [LARGE SCALE GENOMIC DNA]</scope>
    <source>
        <strain evidence="2">NJN-17</strain>
    </source>
</reference>
<evidence type="ECO:0000313" key="2">
    <source>
        <dbReference type="Proteomes" id="UP000287969"/>
    </source>
</evidence>
<dbReference type="AlphaFoldDB" id="A0A410QBK8"/>
<keyword evidence="2" id="KW-1185">Reference proteome</keyword>